<keyword evidence="2" id="KW-1185">Reference proteome</keyword>
<dbReference type="AlphaFoldDB" id="A0AAD3DD34"/>
<evidence type="ECO:0000313" key="1">
    <source>
        <dbReference type="EMBL" id="GFH62188.1"/>
    </source>
</evidence>
<protein>
    <submittedName>
        <fullName evidence="1">Uncharacterized protein</fullName>
    </submittedName>
</protein>
<organism evidence="1 2">
    <name type="scientific">Chaetoceros tenuissimus</name>
    <dbReference type="NCBI Taxonomy" id="426638"/>
    <lineage>
        <taxon>Eukaryota</taxon>
        <taxon>Sar</taxon>
        <taxon>Stramenopiles</taxon>
        <taxon>Ochrophyta</taxon>
        <taxon>Bacillariophyta</taxon>
        <taxon>Coscinodiscophyceae</taxon>
        <taxon>Chaetocerotophycidae</taxon>
        <taxon>Chaetocerotales</taxon>
        <taxon>Chaetocerotaceae</taxon>
        <taxon>Chaetoceros</taxon>
    </lineage>
</organism>
<evidence type="ECO:0000313" key="2">
    <source>
        <dbReference type="Proteomes" id="UP001054902"/>
    </source>
</evidence>
<dbReference type="Proteomes" id="UP001054902">
    <property type="component" value="Unassembled WGS sequence"/>
</dbReference>
<reference evidence="1 2" key="1">
    <citation type="journal article" date="2021" name="Sci. Rep.">
        <title>The genome of the diatom Chaetoceros tenuissimus carries an ancient integrated fragment of an extant virus.</title>
        <authorList>
            <person name="Hongo Y."/>
            <person name="Kimura K."/>
            <person name="Takaki Y."/>
            <person name="Yoshida Y."/>
            <person name="Baba S."/>
            <person name="Kobayashi G."/>
            <person name="Nagasaki K."/>
            <person name="Hano T."/>
            <person name="Tomaru Y."/>
        </authorList>
    </citation>
    <scope>NUCLEOTIDE SEQUENCE [LARGE SCALE GENOMIC DNA]</scope>
    <source>
        <strain evidence="1 2">NIES-3715</strain>
    </source>
</reference>
<comment type="caution">
    <text evidence="1">The sequence shown here is derived from an EMBL/GenBank/DDBJ whole genome shotgun (WGS) entry which is preliminary data.</text>
</comment>
<gene>
    <name evidence="1" type="ORF">CTEN210_18664</name>
</gene>
<proteinExistence type="predicted"/>
<dbReference type="EMBL" id="BLLK01000082">
    <property type="protein sequence ID" value="GFH62188.1"/>
    <property type="molecule type" value="Genomic_DNA"/>
</dbReference>
<name>A0AAD3DD34_9STRA</name>
<sequence length="253" mass="28556">MDNHTDTHCFGKNFIILEYTRQQCSVAPFLAEYEETQNIDIVTGATAVDLDDGSTVICVFGQGLWFGEKERFSIPMQMFNSSCGFESRRPTMEELESCPRVTLSDTHSWNPETVSFQMSSLKEEQRTKHDWSWEHSKLDLPLTRLVSLVERPNDVQVPVFRDDTFISDFDRGLCHASSGLAQDLAVDSLVNSVKVQLQDSARIALASTEKRHHEVTKELLAKKWGISLARAEATLKASTQLSVQSAIMPLSRR</sequence>
<accession>A0AAD3DD34</accession>